<reference evidence="3" key="1">
    <citation type="journal article" date="2019" name="Int. J. Syst. Evol. Microbiol.">
        <title>The Global Catalogue of Microorganisms (GCM) 10K type strain sequencing project: providing services to taxonomists for standard genome sequencing and annotation.</title>
        <authorList>
            <consortium name="The Broad Institute Genomics Platform"/>
            <consortium name="The Broad Institute Genome Sequencing Center for Infectious Disease"/>
            <person name="Wu L."/>
            <person name="Ma J."/>
        </authorList>
    </citation>
    <scope>NUCLEOTIDE SEQUENCE [LARGE SCALE GENOMIC DNA]</scope>
    <source>
        <strain evidence="3">NBRC 106396</strain>
    </source>
</reference>
<keyword evidence="3" id="KW-1185">Reference proteome</keyword>
<accession>A0ABW2NP93</accession>
<dbReference type="RefSeq" id="WP_379747542.1">
    <property type="nucleotide sequence ID" value="NZ_JBHTCP010000011.1"/>
</dbReference>
<dbReference type="EMBL" id="JBHTCP010000011">
    <property type="protein sequence ID" value="MFC7371205.1"/>
    <property type="molecule type" value="Genomic_DNA"/>
</dbReference>
<keyword evidence="1" id="KW-0812">Transmembrane</keyword>
<gene>
    <name evidence="2" type="ORF">ACFQPF_05910</name>
</gene>
<name>A0ABW2NP93_9BACL</name>
<evidence type="ECO:0000313" key="3">
    <source>
        <dbReference type="Proteomes" id="UP001596549"/>
    </source>
</evidence>
<evidence type="ECO:0000313" key="2">
    <source>
        <dbReference type="EMBL" id="MFC7371205.1"/>
    </source>
</evidence>
<organism evidence="2 3">
    <name type="scientific">Fictibacillus iocasae</name>
    <dbReference type="NCBI Taxonomy" id="2715437"/>
    <lineage>
        <taxon>Bacteria</taxon>
        <taxon>Bacillati</taxon>
        <taxon>Bacillota</taxon>
        <taxon>Bacilli</taxon>
        <taxon>Bacillales</taxon>
        <taxon>Fictibacillaceae</taxon>
        <taxon>Fictibacillus</taxon>
    </lineage>
</organism>
<dbReference type="Gene3D" id="1.10.1760.20">
    <property type="match status" value="1"/>
</dbReference>
<dbReference type="Proteomes" id="UP001596549">
    <property type="component" value="Unassembled WGS sequence"/>
</dbReference>
<evidence type="ECO:0000256" key="1">
    <source>
        <dbReference type="SAM" id="Phobius"/>
    </source>
</evidence>
<comment type="caution">
    <text evidence="2">The sequence shown here is derived from an EMBL/GenBank/DDBJ whole genome shotgun (WGS) entry which is preliminary data.</text>
</comment>
<dbReference type="Pfam" id="PF12822">
    <property type="entry name" value="ECF_trnsprt"/>
    <property type="match status" value="1"/>
</dbReference>
<keyword evidence="1" id="KW-0472">Membrane</keyword>
<protein>
    <submittedName>
        <fullName evidence="2">ECF transporter S component</fullName>
    </submittedName>
</protein>
<feature type="transmembrane region" description="Helical" evidence="1">
    <location>
        <begin position="36"/>
        <end position="57"/>
    </location>
</feature>
<feature type="transmembrane region" description="Helical" evidence="1">
    <location>
        <begin position="141"/>
        <end position="160"/>
    </location>
</feature>
<keyword evidence="1" id="KW-1133">Transmembrane helix</keyword>
<sequence length="173" mass="18911">MNSNRLKMLTLLAVLSALLTVGRVSFQFIPNVQPNTAILIIASFVLGPTYGLVLAAISTITSNLYLGSGIWTIGQIAAWGSIAVFSGLIGKRRTQLPHWALTVYAGLCGYYFGIVMTLFNAPYLDHLWAYYLAGLSFDTNHAVGNMLFYAVLAKPLFFIMNKQMHVKEKSGAA</sequence>
<proteinExistence type="predicted"/>
<feature type="transmembrane region" description="Helical" evidence="1">
    <location>
        <begin position="99"/>
        <end position="121"/>
    </location>
</feature>
<dbReference type="InterPro" id="IPR024529">
    <property type="entry name" value="ECF_trnsprt_substrate-spec"/>
</dbReference>